<dbReference type="PANTHER" id="PTHR32305:SF15">
    <property type="entry name" value="PROTEIN RHSA-RELATED"/>
    <property type="match status" value="1"/>
</dbReference>
<dbReference type="NCBIfam" id="TIGR03696">
    <property type="entry name" value="Rhs_assc_core"/>
    <property type="match status" value="1"/>
</dbReference>
<sequence length="357" mass="39635">MMHKNEEHSFENPYQYNYNGKELQETGMYDYGARFYMPDLGRWGVVDPLAEVTPHVSSYHYANNSPVMYNDPTGMVSQSFMDNVWNSSSGTTWYNTGTGFVSDGGSAMDYDGNNINWGRSYMDMLMMRVGLGSSGEGGGAIAFEKILPELVMTARGNKYNWNMSLNHDYNSYLLMSKITGVIRNWNYDINSSNMGQYIMNSKASMEVAEFEKFLFLEVPLSLAGGELFAAGWRAAGITGRIGNALSKITTADGFMGGSIGFKLPFNLNVGLYASENTLTYGTFKWSTIAPKALTRYESFGRNMLQITPEFQSTLGTWSNQVIPKGTYIRVGLVGQQPGNALGTWLQFYAPGTVPFVP</sequence>
<reference evidence="1 2" key="1">
    <citation type="submission" date="2017-05" db="EMBL/GenBank/DDBJ databases">
        <authorList>
            <person name="Varghese N."/>
            <person name="Submissions S."/>
        </authorList>
    </citation>
    <scope>NUCLEOTIDE SEQUENCE [LARGE SCALE GENOMIC DNA]</scope>
    <source>
        <strain evidence="1 2">DSM 28214</strain>
    </source>
</reference>
<dbReference type="Gene3D" id="2.180.10.10">
    <property type="entry name" value="RHS repeat-associated core"/>
    <property type="match status" value="1"/>
</dbReference>
<evidence type="ECO:0000313" key="2">
    <source>
        <dbReference type="Proteomes" id="UP001157960"/>
    </source>
</evidence>
<dbReference type="Proteomes" id="UP001157960">
    <property type="component" value="Unassembled WGS sequence"/>
</dbReference>
<keyword evidence="2" id="KW-1185">Reference proteome</keyword>
<protein>
    <submittedName>
        <fullName evidence="1">RHS repeat-associated core domain-containing protein</fullName>
    </submittedName>
</protein>
<organism evidence="1 2">
    <name type="scientific">Chryseobacterium profundimaris</name>
    <dbReference type="NCBI Taxonomy" id="1387275"/>
    <lineage>
        <taxon>Bacteria</taxon>
        <taxon>Pseudomonadati</taxon>
        <taxon>Bacteroidota</taxon>
        <taxon>Flavobacteriia</taxon>
        <taxon>Flavobacteriales</taxon>
        <taxon>Weeksellaceae</taxon>
        <taxon>Chryseobacterium group</taxon>
        <taxon>Chryseobacterium</taxon>
    </lineage>
</organism>
<gene>
    <name evidence="1" type="ORF">SAMN06264346_1065</name>
</gene>
<dbReference type="PANTHER" id="PTHR32305">
    <property type="match status" value="1"/>
</dbReference>
<dbReference type="InterPro" id="IPR022385">
    <property type="entry name" value="Rhs_assc_core"/>
</dbReference>
<comment type="caution">
    <text evidence="1">The sequence shown here is derived from an EMBL/GenBank/DDBJ whole genome shotgun (WGS) entry which is preliminary data.</text>
</comment>
<evidence type="ECO:0000313" key="1">
    <source>
        <dbReference type="EMBL" id="SMP21095.1"/>
    </source>
</evidence>
<dbReference type="EMBL" id="FXTZ01000006">
    <property type="protein sequence ID" value="SMP21095.1"/>
    <property type="molecule type" value="Genomic_DNA"/>
</dbReference>
<name>A0ABY1NZG3_9FLAO</name>
<dbReference type="InterPro" id="IPR050708">
    <property type="entry name" value="T6SS_VgrG/RHS"/>
</dbReference>
<proteinExistence type="predicted"/>
<accession>A0ABY1NZG3</accession>